<dbReference type="InterPro" id="IPR018933">
    <property type="entry name" value="Netrin_module_non-TIMP"/>
</dbReference>
<dbReference type="CDD" id="cd03579">
    <property type="entry name" value="NTR_netrin-1_like"/>
    <property type="match status" value="1"/>
</dbReference>
<keyword evidence="6" id="KW-1185">Reference proteome</keyword>
<evidence type="ECO:0000256" key="3">
    <source>
        <dbReference type="ARBA" id="ARBA00023157"/>
    </source>
</evidence>
<comment type="subcellular location">
    <subcellularLocation>
        <location evidence="1">Secreted</location>
    </subcellularLocation>
</comment>
<comment type="caution">
    <text evidence="5">The sequence shown here is derived from an EMBL/GenBank/DDBJ whole genome shotgun (WGS) entry which is preliminary data.</text>
</comment>
<keyword evidence="2" id="KW-0964">Secreted</keyword>
<evidence type="ECO:0000259" key="4">
    <source>
        <dbReference type="PROSITE" id="PS50189"/>
    </source>
</evidence>
<dbReference type="GO" id="GO:0005576">
    <property type="term" value="C:extracellular region"/>
    <property type="evidence" value="ECO:0007669"/>
    <property type="project" value="UniProtKB-SubCell"/>
</dbReference>
<accession>A0AAV7I5M6</accession>
<dbReference type="EMBL" id="JAHXZJ010001119">
    <property type="protein sequence ID" value="KAH0553831.1"/>
    <property type="molecule type" value="Genomic_DNA"/>
</dbReference>
<name>A0AAV7I5M6_COTGL</name>
<dbReference type="InterPro" id="IPR008993">
    <property type="entry name" value="TIMP-like_OB-fold"/>
</dbReference>
<gene>
    <name evidence="5" type="ORF">KQX54_005025</name>
</gene>
<evidence type="ECO:0000256" key="2">
    <source>
        <dbReference type="ARBA" id="ARBA00022525"/>
    </source>
</evidence>
<dbReference type="SMART" id="SM00643">
    <property type="entry name" value="C345C"/>
    <property type="match status" value="1"/>
</dbReference>
<organism evidence="5 6">
    <name type="scientific">Cotesia glomerata</name>
    <name type="common">Lepidopteran parasitic wasp</name>
    <name type="synonym">Apanteles glomeratus</name>
    <dbReference type="NCBI Taxonomy" id="32391"/>
    <lineage>
        <taxon>Eukaryota</taxon>
        <taxon>Metazoa</taxon>
        <taxon>Ecdysozoa</taxon>
        <taxon>Arthropoda</taxon>
        <taxon>Hexapoda</taxon>
        <taxon>Insecta</taxon>
        <taxon>Pterygota</taxon>
        <taxon>Neoptera</taxon>
        <taxon>Endopterygota</taxon>
        <taxon>Hymenoptera</taxon>
        <taxon>Apocrita</taxon>
        <taxon>Ichneumonoidea</taxon>
        <taxon>Braconidae</taxon>
        <taxon>Microgastrinae</taxon>
        <taxon>Cotesia</taxon>
    </lineage>
</organism>
<dbReference type="Pfam" id="PF01759">
    <property type="entry name" value="NTR"/>
    <property type="match status" value="1"/>
</dbReference>
<dbReference type="PROSITE" id="PS50189">
    <property type="entry name" value="NTR"/>
    <property type="match status" value="1"/>
</dbReference>
<evidence type="ECO:0000313" key="5">
    <source>
        <dbReference type="EMBL" id="KAH0553831.1"/>
    </source>
</evidence>
<dbReference type="InterPro" id="IPR001134">
    <property type="entry name" value="Netrin_domain"/>
</dbReference>
<keyword evidence="3" id="KW-1015">Disulfide bond</keyword>
<protein>
    <recommendedName>
        <fullName evidence="4">NTR domain-containing protein</fullName>
    </recommendedName>
</protein>
<dbReference type="AlphaFoldDB" id="A0AAV7I5M6"/>
<evidence type="ECO:0000256" key="1">
    <source>
        <dbReference type="ARBA" id="ARBA00004613"/>
    </source>
</evidence>
<feature type="domain" description="NTR" evidence="4">
    <location>
        <begin position="112"/>
        <end position="247"/>
    </location>
</feature>
<evidence type="ECO:0000313" key="6">
    <source>
        <dbReference type="Proteomes" id="UP000826195"/>
    </source>
</evidence>
<reference evidence="5 6" key="1">
    <citation type="journal article" date="2021" name="J. Hered.">
        <title>A chromosome-level genome assembly of the parasitoid wasp, Cotesia glomerata (Hymenoptera: Braconidae).</title>
        <authorList>
            <person name="Pinto B.J."/>
            <person name="Weis J.J."/>
            <person name="Gamble T."/>
            <person name="Ode P.J."/>
            <person name="Paul R."/>
            <person name="Zaspel J.M."/>
        </authorList>
    </citation>
    <scope>NUCLEOTIDE SEQUENCE [LARGE SCALE GENOMIC DNA]</scope>
    <source>
        <strain evidence="5">CgM1</strain>
    </source>
</reference>
<sequence>MNYDKGKAISEQSPAALPAVGCRARGEKEHEQVKRINVDVENDVCKSTGVLRKSGLIEILVTRSVLFWSLRARARGNLSFGVKRKEKQEICRGGNGGLESLEFSIWFYPERCGKCPSTTRRLNLNKYCKRDYAILGRVTGRYKSNEVSSGSATGNSFARFTLNVDLIYKRNEDSKIKRGPIPLYVHTEDLACRCPKIKPNKSYLFLGQEVDGIGKNGLTVTPKSIVIEWRDEWHRRMRRFQRRSRSCN</sequence>
<dbReference type="Gene3D" id="2.40.50.120">
    <property type="match status" value="1"/>
</dbReference>
<dbReference type="SUPFAM" id="SSF50242">
    <property type="entry name" value="TIMP-like"/>
    <property type="match status" value="1"/>
</dbReference>
<proteinExistence type="predicted"/>
<dbReference type="Proteomes" id="UP000826195">
    <property type="component" value="Unassembled WGS sequence"/>
</dbReference>